<feature type="region of interest" description="Disordered" evidence="2">
    <location>
        <begin position="468"/>
        <end position="490"/>
    </location>
</feature>
<keyword evidence="4" id="KW-1185">Reference proteome</keyword>
<reference evidence="3" key="2">
    <citation type="submission" date="2025-09" db="UniProtKB">
        <authorList>
            <consortium name="Ensembl"/>
        </authorList>
    </citation>
    <scope>IDENTIFICATION</scope>
</reference>
<dbReference type="PANTHER" id="PTHR33663">
    <property type="entry name" value="COILED-COIL DOMAIN-CONTAINING PROTEIN 177"/>
    <property type="match status" value="1"/>
</dbReference>
<feature type="coiled-coil region" evidence="1">
    <location>
        <begin position="237"/>
        <end position="438"/>
    </location>
</feature>
<dbReference type="Proteomes" id="UP000694523">
    <property type="component" value="Unplaced"/>
</dbReference>
<name>A0A8C6S3T0_9GOBI</name>
<dbReference type="PANTHER" id="PTHR33663:SF3">
    <property type="entry name" value="COILED-COIL DOMAIN-CONTAINING PROTEIN 185"/>
    <property type="match status" value="1"/>
</dbReference>
<evidence type="ECO:0000256" key="2">
    <source>
        <dbReference type="SAM" id="MobiDB-lite"/>
    </source>
</evidence>
<reference evidence="3" key="1">
    <citation type="submission" date="2025-08" db="UniProtKB">
        <authorList>
            <consortium name="Ensembl"/>
        </authorList>
    </citation>
    <scope>IDENTIFICATION</scope>
</reference>
<feature type="region of interest" description="Disordered" evidence="2">
    <location>
        <begin position="120"/>
        <end position="183"/>
    </location>
</feature>
<evidence type="ECO:0000313" key="4">
    <source>
        <dbReference type="Proteomes" id="UP000694523"/>
    </source>
</evidence>
<dbReference type="AlphaFoldDB" id="A0A8C6S3T0"/>
<feature type="compositionally biased region" description="Basic and acidic residues" evidence="2">
    <location>
        <begin position="475"/>
        <end position="490"/>
    </location>
</feature>
<evidence type="ECO:0000256" key="1">
    <source>
        <dbReference type="SAM" id="Coils"/>
    </source>
</evidence>
<dbReference type="Ensembl" id="ENSNMLT00000000439.1">
    <property type="protein sequence ID" value="ENSNMLP00000000367.1"/>
    <property type="gene ID" value="ENSNMLG00000000306.1"/>
</dbReference>
<organism evidence="3 4">
    <name type="scientific">Neogobius melanostomus</name>
    <name type="common">round goby</name>
    <dbReference type="NCBI Taxonomy" id="47308"/>
    <lineage>
        <taxon>Eukaryota</taxon>
        <taxon>Metazoa</taxon>
        <taxon>Chordata</taxon>
        <taxon>Craniata</taxon>
        <taxon>Vertebrata</taxon>
        <taxon>Euteleostomi</taxon>
        <taxon>Actinopterygii</taxon>
        <taxon>Neopterygii</taxon>
        <taxon>Teleostei</taxon>
        <taxon>Neoteleostei</taxon>
        <taxon>Acanthomorphata</taxon>
        <taxon>Gobiaria</taxon>
        <taxon>Gobiiformes</taxon>
        <taxon>Gobioidei</taxon>
        <taxon>Gobiidae</taxon>
        <taxon>Benthophilinae</taxon>
        <taxon>Neogobiini</taxon>
        <taxon>Neogobius</taxon>
    </lineage>
</organism>
<evidence type="ECO:0008006" key="5">
    <source>
        <dbReference type="Google" id="ProtNLM"/>
    </source>
</evidence>
<dbReference type="Pfam" id="PF15558">
    <property type="entry name" value="DUF4659"/>
    <property type="match status" value="1"/>
</dbReference>
<evidence type="ECO:0000313" key="3">
    <source>
        <dbReference type="Ensembl" id="ENSNMLP00000000367.1"/>
    </source>
</evidence>
<accession>A0A8C6S3T0</accession>
<proteinExistence type="predicted"/>
<protein>
    <recommendedName>
        <fullName evidence="5">Coiled-coil domain containing 177</fullName>
    </recommendedName>
</protein>
<sequence>SMCESVLGSPSSVCVLCVEPMGEIKSTTSPLLHLDLNNFESAEAQRSRYVLTSPRSLESCERLGVKPVELLIKSLNQMRRERRDVPFEVVKVMHEMYEKERMRLLHMCRAEREKLIQGCGGRSRWSGGQKTPEVGSKISRPQKASNDKSYEPPVAYADLCSRQKSGITNKERDRSTLSSISLGDLRQSPAMERKLEKITMDINKEMHVTVSDVDRKIAALMLVRHDKEQSRLEQSYKEDQDREEARKKMEIERMEVERKKLRKLKKSMERWHEELEVRKRFRNKLEKQKLAQLQQEALLHEDKWNRLKWEVEEQRKEKLRAAVKEAEERKRNQERLLRGKEEEDKKVLEQERLLSVEREQRAKMNKALQELKERRRYVLTKQRIEQQEEEEEVLKRQEIERKMEKCSKKYADVLEARLRELKQRVAQEEEQIHRAKLRAKLQSTELLMHKRVLHDLSQCRMEKAAQHASHLNKSKAMEVKQRNSQREKCHQQLRERREAQEAAIRKMRENCVLMKEQRRERLQRQREQIQEEANRLARASFHLRDRVRQHTSSNTFDQMVKEAQLYAAMTHMKLQH</sequence>
<keyword evidence="1" id="KW-0175">Coiled coil</keyword>
<dbReference type="InterPro" id="IPR029090">
    <property type="entry name" value="DUF4659"/>
</dbReference>